<dbReference type="Proteomes" id="UP001165460">
    <property type="component" value="Unassembled WGS sequence"/>
</dbReference>
<keyword evidence="1" id="KW-0472">Membrane</keyword>
<gene>
    <name evidence="2" type="ORF">MMF97_06795</name>
</gene>
<sequence length="142" mass="16218">MLANKQILEDHKVNIRIKLAAIWTSVMFCYIYGDYFELYVPKKVEGLLNGQNMLDSPVKLLLATIILTIPALMIFLSLMLSVKLAKWLNIAVGIFVTLFTLLVGISSITEWRSFYVFLSFLESILTAIIVFKAWAWPKLKKA</sequence>
<evidence type="ECO:0000313" key="3">
    <source>
        <dbReference type="Proteomes" id="UP001165460"/>
    </source>
</evidence>
<accession>A0ABS9ZVS1</accession>
<keyword evidence="1" id="KW-1133">Transmembrane helix</keyword>
<feature type="transmembrane region" description="Helical" evidence="1">
    <location>
        <begin position="20"/>
        <end position="40"/>
    </location>
</feature>
<feature type="transmembrane region" description="Helical" evidence="1">
    <location>
        <begin position="60"/>
        <end position="80"/>
    </location>
</feature>
<evidence type="ECO:0000313" key="2">
    <source>
        <dbReference type="EMBL" id="MCJ0742411.1"/>
    </source>
</evidence>
<dbReference type="InterPro" id="IPR046289">
    <property type="entry name" value="DUF6326"/>
</dbReference>
<reference evidence="2" key="1">
    <citation type="submission" date="2022-03" db="EMBL/GenBank/DDBJ databases">
        <authorList>
            <person name="Woo C.Y."/>
        </authorList>
    </citation>
    <scope>NUCLEOTIDE SEQUENCE</scope>
    <source>
        <strain evidence="2">CYS-01</strain>
    </source>
</reference>
<name>A0ABS9ZVS1_9SPHI</name>
<feature type="transmembrane region" description="Helical" evidence="1">
    <location>
        <begin position="114"/>
        <end position="135"/>
    </location>
</feature>
<dbReference type="RefSeq" id="WP_243360831.1">
    <property type="nucleotide sequence ID" value="NZ_JALGBH010000001.1"/>
</dbReference>
<comment type="caution">
    <text evidence="2">The sequence shown here is derived from an EMBL/GenBank/DDBJ whole genome shotgun (WGS) entry which is preliminary data.</text>
</comment>
<feature type="transmembrane region" description="Helical" evidence="1">
    <location>
        <begin position="87"/>
        <end position="108"/>
    </location>
</feature>
<evidence type="ECO:0000256" key="1">
    <source>
        <dbReference type="SAM" id="Phobius"/>
    </source>
</evidence>
<protein>
    <submittedName>
        <fullName evidence="2">DUF6326 family protein</fullName>
    </submittedName>
</protein>
<dbReference type="EMBL" id="JALGBH010000001">
    <property type="protein sequence ID" value="MCJ0742411.1"/>
    <property type="molecule type" value="Genomic_DNA"/>
</dbReference>
<keyword evidence="3" id="KW-1185">Reference proteome</keyword>
<proteinExistence type="predicted"/>
<keyword evidence="1" id="KW-0812">Transmembrane</keyword>
<dbReference type="Pfam" id="PF19851">
    <property type="entry name" value="DUF6326"/>
    <property type="match status" value="1"/>
</dbReference>
<organism evidence="2 3">
    <name type="scientific">Pedobacter montanisoli</name>
    <dbReference type="NCBI Taxonomy" id="2923277"/>
    <lineage>
        <taxon>Bacteria</taxon>
        <taxon>Pseudomonadati</taxon>
        <taxon>Bacteroidota</taxon>
        <taxon>Sphingobacteriia</taxon>
        <taxon>Sphingobacteriales</taxon>
        <taxon>Sphingobacteriaceae</taxon>
        <taxon>Pedobacter</taxon>
    </lineage>
</organism>